<dbReference type="SUPFAM" id="SSF52402">
    <property type="entry name" value="Adenine nucleotide alpha hydrolases-like"/>
    <property type="match status" value="1"/>
</dbReference>
<keyword evidence="4" id="KW-1185">Reference proteome</keyword>
<organism evidence="3 4">
    <name type="scientific">Enterococcus camelliae</name>
    <dbReference type="NCBI Taxonomy" id="453959"/>
    <lineage>
        <taxon>Bacteria</taxon>
        <taxon>Bacillati</taxon>
        <taxon>Bacillota</taxon>
        <taxon>Bacilli</taxon>
        <taxon>Lactobacillales</taxon>
        <taxon>Enterococcaceae</taxon>
        <taxon>Enterococcus</taxon>
    </lineage>
</organism>
<dbReference type="PANTHER" id="PTHR46268">
    <property type="entry name" value="STRESS RESPONSE PROTEIN NHAX"/>
    <property type="match status" value="1"/>
</dbReference>
<dbReference type="RefSeq" id="WP_379981385.1">
    <property type="nucleotide sequence ID" value="NZ_JBHUMO010000044.1"/>
</dbReference>
<gene>
    <name evidence="3" type="ORF">ACFSR0_07305</name>
</gene>
<dbReference type="InterPro" id="IPR006015">
    <property type="entry name" value="Universal_stress_UspA"/>
</dbReference>
<protein>
    <submittedName>
        <fullName evidence="3">Universal stress protein</fullName>
    </submittedName>
</protein>
<reference evidence="4" key="1">
    <citation type="journal article" date="2019" name="Int. J. Syst. Evol. Microbiol.">
        <title>The Global Catalogue of Microorganisms (GCM) 10K type strain sequencing project: providing services to taxonomists for standard genome sequencing and annotation.</title>
        <authorList>
            <consortium name="The Broad Institute Genomics Platform"/>
            <consortium name="The Broad Institute Genome Sequencing Center for Infectious Disease"/>
            <person name="Wu L."/>
            <person name="Ma J."/>
        </authorList>
    </citation>
    <scope>NUCLEOTIDE SEQUENCE [LARGE SCALE GENOMIC DNA]</scope>
    <source>
        <strain evidence="4">TISTR 932</strain>
    </source>
</reference>
<evidence type="ECO:0000313" key="4">
    <source>
        <dbReference type="Proteomes" id="UP001597427"/>
    </source>
</evidence>
<feature type="domain" description="UspA" evidence="2">
    <location>
        <begin position="7"/>
        <end position="145"/>
    </location>
</feature>
<evidence type="ECO:0000256" key="1">
    <source>
        <dbReference type="ARBA" id="ARBA00008791"/>
    </source>
</evidence>
<sequence>MKTDYSFKRILVGVENSEDALKAFHYAVHRAKLEKSSLTLALVLEDEDINTYEILDKDFLKAARDNLAKQAEDYRQYALDQGVKTVDILISQGNPGEVIVKEFIPASNADLLIIGAKSRSRIRHYFGTQASYMAKNAEIAVLVYR</sequence>
<dbReference type="CDD" id="cd00293">
    <property type="entry name" value="USP-like"/>
    <property type="match status" value="1"/>
</dbReference>
<evidence type="ECO:0000259" key="2">
    <source>
        <dbReference type="Pfam" id="PF00582"/>
    </source>
</evidence>
<comment type="caution">
    <text evidence="3">The sequence shown here is derived from an EMBL/GenBank/DDBJ whole genome shotgun (WGS) entry which is preliminary data.</text>
</comment>
<evidence type="ECO:0000313" key="3">
    <source>
        <dbReference type="EMBL" id="MFD2729228.1"/>
    </source>
</evidence>
<comment type="similarity">
    <text evidence="1">Belongs to the universal stress protein A family.</text>
</comment>
<dbReference type="Gene3D" id="3.40.50.620">
    <property type="entry name" value="HUPs"/>
    <property type="match status" value="1"/>
</dbReference>
<dbReference type="PANTHER" id="PTHR46268:SF6">
    <property type="entry name" value="UNIVERSAL STRESS PROTEIN UP12"/>
    <property type="match status" value="1"/>
</dbReference>
<dbReference type="InterPro" id="IPR014729">
    <property type="entry name" value="Rossmann-like_a/b/a_fold"/>
</dbReference>
<dbReference type="EMBL" id="JBHUMO010000044">
    <property type="protein sequence ID" value="MFD2729228.1"/>
    <property type="molecule type" value="Genomic_DNA"/>
</dbReference>
<name>A0ABW5TLA8_9ENTE</name>
<dbReference type="PRINTS" id="PR01438">
    <property type="entry name" value="UNVRSLSTRESS"/>
</dbReference>
<accession>A0ABW5TLA8</accession>
<proteinExistence type="inferred from homology"/>
<dbReference type="Proteomes" id="UP001597427">
    <property type="component" value="Unassembled WGS sequence"/>
</dbReference>
<dbReference type="InterPro" id="IPR006016">
    <property type="entry name" value="UspA"/>
</dbReference>
<dbReference type="Pfam" id="PF00582">
    <property type="entry name" value="Usp"/>
    <property type="match status" value="1"/>
</dbReference>